<comment type="subunit">
    <text evidence="1">Component of the heptameric LSM1-LSM7 complex, which consists of LSM1, LSM2, LSM3, LSM4, LSM5, LSM6 and LSM7. Component of the heptameric LSM2-LSM8 complex, which consists of LSM2, LSM3, LSM4, LSM5, LSM6, LSM7 and LSM8. The LSm subunits form a seven-membered ring structure with a doughnut shape.</text>
</comment>
<evidence type="ECO:0000313" key="4">
    <source>
        <dbReference type="Proteomes" id="UP000054466"/>
    </source>
</evidence>
<dbReference type="PANTHER" id="PTHR10701:SF5">
    <property type="entry name" value="N-ALPHA-ACETYLTRANSFERASE 38, NATC AUXILIARY SUBUNIT"/>
    <property type="match status" value="1"/>
</dbReference>
<dbReference type="InterPro" id="IPR050914">
    <property type="entry name" value="snRNP_SmB/NAA38-like"/>
</dbReference>
<dbReference type="OrthoDB" id="368909at2759"/>
<keyword evidence="4" id="KW-1185">Reference proteome</keyword>
<dbReference type="InterPro" id="IPR010920">
    <property type="entry name" value="LSM_dom_sf"/>
</dbReference>
<dbReference type="InterPro" id="IPR034110">
    <property type="entry name" value="LSMD1_Sm"/>
</dbReference>
<dbReference type="STRING" id="569365.A0A0D2CGS5"/>
<dbReference type="GeneID" id="27345282"/>
<dbReference type="Pfam" id="PF01423">
    <property type="entry name" value="LSM"/>
    <property type="match status" value="1"/>
</dbReference>
<dbReference type="EMBL" id="KN847042">
    <property type="protein sequence ID" value="KIW30338.1"/>
    <property type="molecule type" value="Genomic_DNA"/>
</dbReference>
<dbReference type="Proteomes" id="UP000054466">
    <property type="component" value="Unassembled WGS sequence"/>
</dbReference>
<evidence type="ECO:0000259" key="2">
    <source>
        <dbReference type="SMART" id="SM00651"/>
    </source>
</evidence>
<dbReference type="GO" id="GO:0031417">
    <property type="term" value="C:NatC complex"/>
    <property type="evidence" value="ECO:0007669"/>
    <property type="project" value="InterPro"/>
</dbReference>
<gene>
    <name evidence="3" type="ORF">PV07_06088</name>
</gene>
<dbReference type="Gene3D" id="2.30.30.100">
    <property type="match status" value="1"/>
</dbReference>
<reference evidence="3 4" key="1">
    <citation type="submission" date="2015-01" db="EMBL/GenBank/DDBJ databases">
        <title>The Genome Sequence of Cladophialophora immunda CBS83496.</title>
        <authorList>
            <consortium name="The Broad Institute Genomics Platform"/>
            <person name="Cuomo C."/>
            <person name="de Hoog S."/>
            <person name="Gorbushina A."/>
            <person name="Stielow B."/>
            <person name="Teixiera M."/>
            <person name="Abouelleil A."/>
            <person name="Chapman S.B."/>
            <person name="Priest M."/>
            <person name="Young S.K."/>
            <person name="Wortman J."/>
            <person name="Nusbaum C."/>
            <person name="Birren B."/>
        </authorList>
    </citation>
    <scope>NUCLEOTIDE SEQUENCE [LARGE SCALE GENOMIC DNA]</scope>
    <source>
        <strain evidence="3 4">CBS 83496</strain>
    </source>
</reference>
<feature type="domain" description="Sm" evidence="2">
    <location>
        <begin position="8"/>
        <end position="95"/>
    </location>
</feature>
<dbReference type="CDD" id="cd06168">
    <property type="entry name" value="LSMD1"/>
    <property type="match status" value="1"/>
</dbReference>
<dbReference type="RefSeq" id="XP_016250554.1">
    <property type="nucleotide sequence ID" value="XM_016393035.1"/>
</dbReference>
<dbReference type="InterPro" id="IPR001163">
    <property type="entry name" value="Sm_dom_euk/arc"/>
</dbReference>
<dbReference type="SUPFAM" id="SSF50182">
    <property type="entry name" value="Sm-like ribonucleoproteins"/>
    <property type="match status" value="1"/>
</dbReference>
<protein>
    <recommendedName>
        <fullName evidence="2">Sm domain-containing protein</fullName>
    </recommendedName>
</protein>
<dbReference type="VEuPathDB" id="FungiDB:PV07_06088"/>
<accession>A0A0D2CGS5</accession>
<name>A0A0D2CGS5_9EURO</name>
<dbReference type="SMART" id="SM00651">
    <property type="entry name" value="Sm"/>
    <property type="match status" value="1"/>
</dbReference>
<evidence type="ECO:0000313" key="3">
    <source>
        <dbReference type="EMBL" id="KIW30338.1"/>
    </source>
</evidence>
<proteinExistence type="predicted"/>
<dbReference type="PANTHER" id="PTHR10701">
    <property type="entry name" value="SMALL NUCLEAR RIBONUCLEOPROTEIN-ASSOCIATED PROTEIN B AND N"/>
    <property type="match status" value="1"/>
</dbReference>
<evidence type="ECO:0000256" key="1">
    <source>
        <dbReference type="ARBA" id="ARBA00025892"/>
    </source>
</evidence>
<sequence>MEEAEATQFLESLLGKTFNVTVLDGRLFSGIFRCTDNDSNIILSNSFEYRMPSKAAEKAALDKLKATGQASRVDMTSRFVGLIVIPGKQIAKMEVEEKREWPSSQSLSIRTRT</sequence>
<dbReference type="HOGENOM" id="CLU_076902_4_0_1"/>
<organism evidence="3 4">
    <name type="scientific">Cladophialophora immunda</name>
    <dbReference type="NCBI Taxonomy" id="569365"/>
    <lineage>
        <taxon>Eukaryota</taxon>
        <taxon>Fungi</taxon>
        <taxon>Dikarya</taxon>
        <taxon>Ascomycota</taxon>
        <taxon>Pezizomycotina</taxon>
        <taxon>Eurotiomycetes</taxon>
        <taxon>Chaetothyriomycetidae</taxon>
        <taxon>Chaetothyriales</taxon>
        <taxon>Herpotrichiellaceae</taxon>
        <taxon>Cladophialophora</taxon>
    </lineage>
</organism>
<dbReference type="AlphaFoldDB" id="A0A0D2CGS5"/>